<accession>A0A3B1C0F5</accession>
<dbReference type="Pfam" id="PF13561">
    <property type="entry name" value="adh_short_C2"/>
    <property type="match status" value="1"/>
</dbReference>
<reference evidence="3" key="1">
    <citation type="submission" date="2018-06" db="EMBL/GenBank/DDBJ databases">
        <authorList>
            <person name="Zhirakovskaya E."/>
        </authorList>
    </citation>
    <scope>NUCLEOTIDE SEQUENCE</scope>
</reference>
<proteinExistence type="inferred from homology"/>
<sequence length="251" mass="27186">MTQNQCALTGKTAFITGAAQRIGAQITRTLHAAGMDIAIHYRQSEQAAQALKQELEEARPDSIMLIQADLHDTDVFPGLTKSINTRFGRLDLLVNNASSFCPTKIGQVNQDEWNDLIGTNLKAPFFLAQAVAPMLRESGGSIINLVDIHAERPLKNHPVYSIAKAGNAMMVKALALELGPEIRVNGIAPGAILWPANGISEQEKQEILNLTALKRAGSPEDIAQAVLFLARDADYITGQIINVDAGRTLRQ</sequence>
<evidence type="ECO:0000256" key="1">
    <source>
        <dbReference type="ARBA" id="ARBA00006484"/>
    </source>
</evidence>
<evidence type="ECO:0000313" key="3">
    <source>
        <dbReference type="EMBL" id="VAX10377.1"/>
    </source>
</evidence>
<dbReference type="PRINTS" id="PR00081">
    <property type="entry name" value="GDHRDH"/>
</dbReference>
<dbReference type="PRINTS" id="PR00080">
    <property type="entry name" value="SDRFAMILY"/>
</dbReference>
<comment type="similarity">
    <text evidence="1">Belongs to the short-chain dehydrogenases/reductases (SDR) family.</text>
</comment>
<dbReference type="SUPFAM" id="SSF51735">
    <property type="entry name" value="NAD(P)-binding Rossmann-fold domains"/>
    <property type="match status" value="1"/>
</dbReference>
<dbReference type="Gene3D" id="3.40.50.720">
    <property type="entry name" value="NAD(P)-binding Rossmann-like Domain"/>
    <property type="match status" value="1"/>
</dbReference>
<name>A0A3B1C0F5_9ZZZZ</name>
<dbReference type="GO" id="GO:0016491">
    <property type="term" value="F:oxidoreductase activity"/>
    <property type="evidence" value="ECO:0007669"/>
    <property type="project" value="UniProtKB-KW"/>
</dbReference>
<keyword evidence="2" id="KW-0560">Oxidoreductase</keyword>
<dbReference type="FunFam" id="3.40.50.720:FF:000084">
    <property type="entry name" value="Short-chain dehydrogenase reductase"/>
    <property type="match status" value="1"/>
</dbReference>
<dbReference type="InterPro" id="IPR036291">
    <property type="entry name" value="NAD(P)-bd_dom_sf"/>
</dbReference>
<dbReference type="InterPro" id="IPR002347">
    <property type="entry name" value="SDR_fam"/>
</dbReference>
<gene>
    <name evidence="3" type="ORF">MNBD_GAMMA26-158</name>
</gene>
<organism evidence="3">
    <name type="scientific">hydrothermal vent metagenome</name>
    <dbReference type="NCBI Taxonomy" id="652676"/>
    <lineage>
        <taxon>unclassified sequences</taxon>
        <taxon>metagenomes</taxon>
        <taxon>ecological metagenomes</taxon>
    </lineage>
</organism>
<dbReference type="NCBIfam" id="NF006598">
    <property type="entry name" value="PRK09135.1"/>
    <property type="match status" value="1"/>
</dbReference>
<dbReference type="PANTHER" id="PTHR43639:SF1">
    <property type="entry name" value="SHORT-CHAIN DEHYDROGENASE_REDUCTASE FAMILY PROTEIN"/>
    <property type="match status" value="1"/>
</dbReference>
<protein>
    <submittedName>
        <fullName evidence="3">FolM Alternative dihydrofolate reductase 1</fullName>
    </submittedName>
</protein>
<dbReference type="EMBL" id="UOFX01000071">
    <property type="protein sequence ID" value="VAX10377.1"/>
    <property type="molecule type" value="Genomic_DNA"/>
</dbReference>
<dbReference type="PANTHER" id="PTHR43639">
    <property type="entry name" value="OXIDOREDUCTASE, SHORT-CHAIN DEHYDROGENASE/REDUCTASE FAMILY (AFU_ORTHOLOGUE AFUA_5G02870)"/>
    <property type="match status" value="1"/>
</dbReference>
<dbReference type="AlphaFoldDB" id="A0A3B1C0F5"/>
<evidence type="ECO:0000256" key="2">
    <source>
        <dbReference type="ARBA" id="ARBA00023002"/>
    </source>
</evidence>